<feature type="non-terminal residue" evidence="1">
    <location>
        <position position="1"/>
    </location>
</feature>
<evidence type="ECO:0000313" key="2">
    <source>
        <dbReference type="Proteomes" id="UP000054313"/>
    </source>
</evidence>
<sequence length="55" mass="6607">NGHKFKYIQFHLNTRKHFSTVRVVKLWNRFPREIVESPPLEILKSQLDMVMGNLL</sequence>
<protein>
    <submittedName>
        <fullName evidence="1">Uncharacterized protein</fullName>
    </submittedName>
</protein>
<dbReference type="Proteomes" id="UP000054313">
    <property type="component" value="Unassembled WGS sequence"/>
</dbReference>
<proteinExistence type="predicted"/>
<feature type="non-terminal residue" evidence="1">
    <location>
        <position position="55"/>
    </location>
</feature>
<dbReference type="AlphaFoldDB" id="A0A093HAX5"/>
<accession>A0A093HAX5</accession>
<gene>
    <name evidence="1" type="ORF">N328_01408</name>
</gene>
<keyword evidence="2" id="KW-1185">Reference proteome</keyword>
<dbReference type="EMBL" id="KK622218">
    <property type="protein sequence ID" value="KFV51823.1"/>
    <property type="molecule type" value="Genomic_DNA"/>
</dbReference>
<name>A0A093HAX5_GAVST</name>
<reference evidence="1 2" key="1">
    <citation type="submission" date="2014-04" db="EMBL/GenBank/DDBJ databases">
        <title>Genome evolution of avian class.</title>
        <authorList>
            <person name="Zhang G."/>
            <person name="Li C."/>
        </authorList>
    </citation>
    <scope>NUCLEOTIDE SEQUENCE [LARGE SCALE GENOMIC DNA]</scope>
    <source>
        <strain evidence="1">BGI_N328</strain>
    </source>
</reference>
<evidence type="ECO:0000313" key="1">
    <source>
        <dbReference type="EMBL" id="KFV51823.1"/>
    </source>
</evidence>
<organism evidence="1 2">
    <name type="scientific">Gavia stellata</name>
    <name type="common">Red-throated diver</name>
    <name type="synonym">Colymbus stellatus</name>
    <dbReference type="NCBI Taxonomy" id="37040"/>
    <lineage>
        <taxon>Eukaryota</taxon>
        <taxon>Metazoa</taxon>
        <taxon>Chordata</taxon>
        <taxon>Craniata</taxon>
        <taxon>Vertebrata</taxon>
        <taxon>Euteleostomi</taxon>
        <taxon>Archelosauria</taxon>
        <taxon>Archosauria</taxon>
        <taxon>Dinosauria</taxon>
        <taxon>Saurischia</taxon>
        <taxon>Theropoda</taxon>
        <taxon>Coelurosauria</taxon>
        <taxon>Aves</taxon>
        <taxon>Neognathae</taxon>
        <taxon>Neoaves</taxon>
        <taxon>Aequornithes</taxon>
        <taxon>Gaviiformes</taxon>
        <taxon>Gaviidae</taxon>
        <taxon>Gavia</taxon>
    </lineage>
</organism>